<evidence type="ECO:0000313" key="1">
    <source>
        <dbReference type="EMBL" id="KAA0049881.1"/>
    </source>
</evidence>
<sequence length="168" mass="19247">MTLFFKSLDGKAWRAVLDCQVWQKLFIFEPPTVIVDGQVVPKSELDWTNVEEQASAGNFRVLNAIFNGVDLNMFKLINSCNSAKEVGRILEVAYEEETIANYNVRVLEIANESFNLGEKISESKIVRKVLRSLPGKFDIKRGKTELSERWPESCYMPKRLHYNSGLKL</sequence>
<evidence type="ECO:0000313" key="3">
    <source>
        <dbReference type="Proteomes" id="UP000321393"/>
    </source>
</evidence>
<gene>
    <name evidence="2" type="ORF">E5676_scaffold105G00160</name>
    <name evidence="1" type="ORF">E6C27_scaffold13G00280</name>
</gene>
<dbReference type="Proteomes" id="UP000321947">
    <property type="component" value="Unassembled WGS sequence"/>
</dbReference>
<protein>
    <submittedName>
        <fullName evidence="1">Gag-pol polyprotein</fullName>
    </submittedName>
</protein>
<accession>A0A5A7U8F4</accession>
<dbReference type="EMBL" id="SSTE01011953">
    <property type="protein sequence ID" value="KAA0049881.1"/>
    <property type="molecule type" value="Genomic_DNA"/>
</dbReference>
<evidence type="ECO:0000313" key="2">
    <source>
        <dbReference type="EMBL" id="TYK07619.1"/>
    </source>
</evidence>
<organism evidence="1 3">
    <name type="scientific">Cucumis melo var. makuwa</name>
    <name type="common">Oriental melon</name>
    <dbReference type="NCBI Taxonomy" id="1194695"/>
    <lineage>
        <taxon>Eukaryota</taxon>
        <taxon>Viridiplantae</taxon>
        <taxon>Streptophyta</taxon>
        <taxon>Embryophyta</taxon>
        <taxon>Tracheophyta</taxon>
        <taxon>Spermatophyta</taxon>
        <taxon>Magnoliopsida</taxon>
        <taxon>eudicotyledons</taxon>
        <taxon>Gunneridae</taxon>
        <taxon>Pentapetalae</taxon>
        <taxon>rosids</taxon>
        <taxon>fabids</taxon>
        <taxon>Cucurbitales</taxon>
        <taxon>Cucurbitaceae</taxon>
        <taxon>Benincaseae</taxon>
        <taxon>Cucumis</taxon>
    </lineage>
</organism>
<evidence type="ECO:0000313" key="4">
    <source>
        <dbReference type="Proteomes" id="UP000321947"/>
    </source>
</evidence>
<name>A0A5A7U8F4_CUCMM</name>
<dbReference type="AlphaFoldDB" id="A0A5A7U8F4"/>
<reference evidence="3 4" key="1">
    <citation type="submission" date="2019-08" db="EMBL/GenBank/DDBJ databases">
        <title>Draft genome sequences of two oriental melons (Cucumis melo L. var makuwa).</title>
        <authorList>
            <person name="Kwon S.-Y."/>
        </authorList>
    </citation>
    <scope>NUCLEOTIDE SEQUENCE [LARGE SCALE GENOMIC DNA]</scope>
    <source>
        <strain evidence="4">cv. Chang Bougi</strain>
        <strain evidence="3">cv. SW 3</strain>
        <tissue evidence="1">Leaf</tissue>
    </source>
</reference>
<dbReference type="Proteomes" id="UP000321393">
    <property type="component" value="Unassembled WGS sequence"/>
</dbReference>
<comment type="caution">
    <text evidence="1">The sequence shown here is derived from an EMBL/GenBank/DDBJ whole genome shotgun (WGS) entry which is preliminary data.</text>
</comment>
<dbReference type="EMBL" id="SSTD01013124">
    <property type="protein sequence ID" value="TYK07619.1"/>
    <property type="molecule type" value="Genomic_DNA"/>
</dbReference>
<proteinExistence type="predicted"/>